<dbReference type="SUPFAM" id="SSF48208">
    <property type="entry name" value="Six-hairpin glycosidases"/>
    <property type="match status" value="1"/>
</dbReference>
<evidence type="ECO:0000259" key="2">
    <source>
        <dbReference type="Pfam" id="PF21307"/>
    </source>
</evidence>
<dbReference type="InterPro" id="IPR027414">
    <property type="entry name" value="GH95_N_dom"/>
</dbReference>
<dbReference type="PANTHER" id="PTHR31084">
    <property type="entry name" value="ALPHA-L-FUCOSIDASE 2"/>
    <property type="match status" value="1"/>
</dbReference>
<dbReference type="Gene3D" id="2.60.40.1180">
    <property type="entry name" value="Golgi alpha-mannosidase II"/>
    <property type="match status" value="1"/>
</dbReference>
<evidence type="ECO:0000259" key="1">
    <source>
        <dbReference type="Pfam" id="PF14498"/>
    </source>
</evidence>
<evidence type="ECO:0000313" key="5">
    <source>
        <dbReference type="Proteomes" id="UP001501319"/>
    </source>
</evidence>
<protein>
    <submittedName>
        <fullName evidence="4">Glycoside hydrolase family 95 protein</fullName>
    </submittedName>
</protein>
<evidence type="ECO:0000259" key="3">
    <source>
        <dbReference type="Pfam" id="PF22124"/>
    </source>
</evidence>
<dbReference type="InterPro" id="IPR016518">
    <property type="entry name" value="Alpha-L-fucosidase"/>
</dbReference>
<dbReference type="Pfam" id="PF22124">
    <property type="entry name" value="Glyco_hydro_95_cat"/>
    <property type="match status" value="1"/>
</dbReference>
<evidence type="ECO:0000313" key="4">
    <source>
        <dbReference type="EMBL" id="GAA1617849.1"/>
    </source>
</evidence>
<dbReference type="InterPro" id="IPR012341">
    <property type="entry name" value="6hp_glycosidase-like_sf"/>
</dbReference>
<dbReference type="InterPro" id="IPR008928">
    <property type="entry name" value="6-hairpin_glycosidase_sf"/>
</dbReference>
<dbReference type="InterPro" id="IPR049053">
    <property type="entry name" value="AFCA-like_C"/>
</dbReference>
<organism evidence="4 5">
    <name type="scientific">Kribbella alba</name>
    <dbReference type="NCBI Taxonomy" id="190197"/>
    <lineage>
        <taxon>Bacteria</taxon>
        <taxon>Bacillati</taxon>
        <taxon>Actinomycetota</taxon>
        <taxon>Actinomycetes</taxon>
        <taxon>Propionibacteriales</taxon>
        <taxon>Kribbellaceae</taxon>
        <taxon>Kribbella</taxon>
    </lineage>
</organism>
<dbReference type="Pfam" id="PF14498">
    <property type="entry name" value="Glyco_hyd_65N_2"/>
    <property type="match status" value="1"/>
</dbReference>
<feature type="domain" description="Glycosyl hydrolase family 95 catalytic" evidence="3">
    <location>
        <begin position="276"/>
        <end position="694"/>
    </location>
</feature>
<keyword evidence="5" id="KW-1185">Reference proteome</keyword>
<dbReference type="PANTHER" id="PTHR31084:SF0">
    <property type="entry name" value="ALPHA-L-FUCOSIDASE 2"/>
    <property type="match status" value="1"/>
</dbReference>
<feature type="domain" description="Alpha fucosidase A-like C-terminal" evidence="2">
    <location>
        <begin position="696"/>
        <end position="755"/>
    </location>
</feature>
<reference evidence="4 5" key="1">
    <citation type="journal article" date="2019" name="Int. J. Syst. Evol. Microbiol.">
        <title>The Global Catalogue of Microorganisms (GCM) 10K type strain sequencing project: providing services to taxonomists for standard genome sequencing and annotation.</title>
        <authorList>
            <consortium name="The Broad Institute Genomics Platform"/>
            <consortium name="The Broad Institute Genome Sequencing Center for Infectious Disease"/>
            <person name="Wu L."/>
            <person name="Ma J."/>
        </authorList>
    </citation>
    <scope>NUCLEOTIDE SEQUENCE [LARGE SCALE GENOMIC DNA]</scope>
    <source>
        <strain evidence="4 5">JCM 14306</strain>
    </source>
</reference>
<name>A0ABN2EUH9_9ACTN</name>
<accession>A0ABN2EUH9</accession>
<sequence>MLRHEVVQPLRGSSEGPGRLWYSQPAQRWFEALPIGNGRLGGMVYSGDRVERIQLSESTAWSGAPSTADVSPTALRFLPEIRELLLNGRYAEAQALAGKHLLGTQASFGTNVPLPDLLVQYDGEDGPTSAYERSLDLADAIVRCRYEQGGISFSREVFASHANGVIVAQLTSSSPTTFRVLFSGEVIPAEVSTEGDTILLRGHTYEELHSNGQVGTTVDLRARVVTSGTVRSEADHLLVENATTATILIAVGTDLFGEDPAVRPAQLLDQAAAAGFEALRQAHLEDYAPLMQRVGLHLGQSDSAVQALPTDERRALFAKGGEDPELVALYFQFGRYLTIAGTREDSPLPLALQGVWNDGRASGGPWTNDFHLDINTQQNYWAAEITGLGELQQPLFRWIETLRASGRRTAADMYGAPGWVSHTVSNAWGYSAPGSGLGWGLHVTSGIWISLQLWEHFEYNRDLGFLADQAYPVLREAAEFFLAYLTEDPATGWLLSGPSDSPENWYLSPEGDQCSLSMGATCDRVLVEALFRICGEASELLGVDAEFRRALFDARGKLSPFRVGKHGQLQEWLIDFDEAVPSHRHTTHLVALYPERQITPRDTPELARAAEVTIERRQAADGWEQTEWVEANLMAYYARLLQGDRAVQHLRGLIGDASEHNLMSYSVAGIAGVEENVYSFDGNSGGTGAIAELLVQSTGTEIELLPALPTSWPDGSVHGLRARGGYTVDVSWRAGHLERALIATPTEGPASLRVRLGDEVIDLPVEPGSTVAITD</sequence>
<dbReference type="InterPro" id="IPR054363">
    <property type="entry name" value="GH95_cat"/>
</dbReference>
<dbReference type="PIRSF" id="PIRSF007663">
    <property type="entry name" value="UCP007663"/>
    <property type="match status" value="1"/>
</dbReference>
<dbReference type="InterPro" id="IPR013780">
    <property type="entry name" value="Glyco_hydro_b"/>
</dbReference>
<dbReference type="GO" id="GO:0016787">
    <property type="term" value="F:hydrolase activity"/>
    <property type="evidence" value="ECO:0007669"/>
    <property type="project" value="UniProtKB-KW"/>
</dbReference>
<dbReference type="EMBL" id="BAAANE010000001">
    <property type="protein sequence ID" value="GAA1617849.1"/>
    <property type="molecule type" value="Genomic_DNA"/>
</dbReference>
<dbReference type="Proteomes" id="UP001501319">
    <property type="component" value="Unassembled WGS sequence"/>
</dbReference>
<gene>
    <name evidence="4" type="ORF">GCM10009744_00510</name>
</gene>
<dbReference type="Pfam" id="PF21307">
    <property type="entry name" value="Glyco_hydro_95_C"/>
    <property type="match status" value="1"/>
</dbReference>
<feature type="domain" description="Glycosyl hydrolase family 95 N-terminal" evidence="1">
    <location>
        <begin position="20"/>
        <end position="254"/>
    </location>
</feature>
<proteinExistence type="predicted"/>
<dbReference type="RefSeq" id="WP_344107229.1">
    <property type="nucleotide sequence ID" value="NZ_BAAANE010000001.1"/>
</dbReference>
<keyword evidence="4" id="KW-0378">Hydrolase</keyword>
<comment type="caution">
    <text evidence="4">The sequence shown here is derived from an EMBL/GenBank/DDBJ whole genome shotgun (WGS) entry which is preliminary data.</text>
</comment>
<dbReference type="Gene3D" id="2.70.98.50">
    <property type="entry name" value="putative glycoside hydrolase family protein from bacillus halodurans"/>
    <property type="match status" value="1"/>
</dbReference>
<dbReference type="Gene3D" id="1.50.10.10">
    <property type="match status" value="1"/>
</dbReference>